<keyword evidence="20" id="KW-1185">Reference proteome</keyword>
<evidence type="ECO:0000256" key="2">
    <source>
        <dbReference type="ARBA" id="ARBA00001970"/>
    </source>
</evidence>
<evidence type="ECO:0000256" key="12">
    <source>
        <dbReference type="ARBA" id="ARBA00052399"/>
    </source>
</evidence>
<evidence type="ECO:0000256" key="4">
    <source>
        <dbReference type="ARBA" id="ARBA00011881"/>
    </source>
</evidence>
<dbReference type="Pfam" id="PF00173">
    <property type="entry name" value="Cyt-b5"/>
    <property type="match status" value="3"/>
</dbReference>
<dbReference type="Gene3D" id="3.20.20.70">
    <property type="entry name" value="Aldolase class I"/>
    <property type="match status" value="1"/>
</dbReference>
<dbReference type="InterPro" id="IPR000262">
    <property type="entry name" value="FMN-dep_DH"/>
</dbReference>
<dbReference type="SUPFAM" id="SSF51395">
    <property type="entry name" value="FMN-linked oxidoreductases"/>
    <property type="match status" value="1"/>
</dbReference>
<evidence type="ECO:0000256" key="9">
    <source>
        <dbReference type="ARBA" id="ARBA00023002"/>
    </source>
</evidence>
<dbReference type="GeneID" id="36516975"/>
<dbReference type="PROSITE" id="PS51349">
    <property type="entry name" value="FMN_HYDROXY_ACID_DH_2"/>
    <property type="match status" value="1"/>
</dbReference>
<accession>A0A2T0FKV9</accession>
<evidence type="ECO:0000256" key="10">
    <source>
        <dbReference type="ARBA" id="ARBA00023004"/>
    </source>
</evidence>
<dbReference type="InterPro" id="IPR036400">
    <property type="entry name" value="Cyt_B5-like_heme/steroid_sf"/>
</dbReference>
<dbReference type="Gene3D" id="3.10.120.10">
    <property type="entry name" value="Cytochrome b5-like heme/steroid binding domain"/>
    <property type="match status" value="3"/>
</dbReference>
<comment type="cofactor">
    <cofactor evidence="1">
        <name>FMN</name>
        <dbReference type="ChEBI" id="CHEBI:58210"/>
    </cofactor>
</comment>
<keyword evidence="8" id="KW-0479">Metal-binding</keyword>
<dbReference type="GO" id="GO:0005758">
    <property type="term" value="C:mitochondrial intermembrane space"/>
    <property type="evidence" value="ECO:0007669"/>
    <property type="project" value="UniProtKB-SubCell"/>
</dbReference>
<protein>
    <recommendedName>
        <fullName evidence="16">L-lactate dehydrogenase (cytochrome)</fullName>
        <ecNumber evidence="15">1.1.2.3</ecNumber>
    </recommendedName>
</protein>
<dbReference type="PROSITE" id="PS00557">
    <property type="entry name" value="FMN_HYDROXY_ACID_DH_1"/>
    <property type="match status" value="1"/>
</dbReference>
<dbReference type="GO" id="GO:0004460">
    <property type="term" value="F:L-lactate dehydrogenase (cytochrome) activity"/>
    <property type="evidence" value="ECO:0007669"/>
    <property type="project" value="UniProtKB-EC"/>
</dbReference>
<evidence type="ECO:0000259" key="17">
    <source>
        <dbReference type="PROSITE" id="PS50255"/>
    </source>
</evidence>
<dbReference type="Proteomes" id="UP000238350">
    <property type="component" value="Unassembled WGS sequence"/>
</dbReference>
<dbReference type="EMBL" id="NDIQ01000021">
    <property type="protein sequence ID" value="PRT55607.1"/>
    <property type="molecule type" value="Genomic_DNA"/>
</dbReference>
<keyword evidence="9" id="KW-0560">Oxidoreductase</keyword>
<dbReference type="PANTHER" id="PTHR10578:SF148">
    <property type="entry name" value="L-LACTATE DEHYDROGENASE (CYTOCHROME)"/>
    <property type="match status" value="1"/>
</dbReference>
<comment type="cofactor">
    <cofactor evidence="2">
        <name>heme b</name>
        <dbReference type="ChEBI" id="CHEBI:60344"/>
    </cofactor>
</comment>
<comment type="caution">
    <text evidence="19">The sequence shown here is derived from an EMBL/GenBank/DDBJ whole genome shotgun (WGS) entry which is preliminary data.</text>
</comment>
<dbReference type="GO" id="GO:0046872">
    <property type="term" value="F:metal ion binding"/>
    <property type="evidence" value="ECO:0007669"/>
    <property type="project" value="UniProtKB-KW"/>
</dbReference>
<comment type="catalytic activity">
    <reaction evidence="12">
        <text>(S)-lactate + 2 Fe(III)-[cytochrome c] = 2 Fe(II)-[cytochrome c] + pyruvate + 2 H(+)</text>
        <dbReference type="Rhea" id="RHEA:19909"/>
        <dbReference type="Rhea" id="RHEA-COMP:10350"/>
        <dbReference type="Rhea" id="RHEA-COMP:14399"/>
        <dbReference type="ChEBI" id="CHEBI:15361"/>
        <dbReference type="ChEBI" id="CHEBI:15378"/>
        <dbReference type="ChEBI" id="CHEBI:16651"/>
        <dbReference type="ChEBI" id="CHEBI:29033"/>
        <dbReference type="ChEBI" id="CHEBI:29034"/>
        <dbReference type="EC" id="1.1.2.3"/>
    </reaction>
    <physiologicalReaction direction="left-to-right" evidence="12">
        <dbReference type="Rhea" id="RHEA:19910"/>
    </physiologicalReaction>
</comment>
<dbReference type="InterPro" id="IPR001199">
    <property type="entry name" value="Cyt_B5-like_heme/steroid-bd"/>
</dbReference>
<dbReference type="InterPro" id="IPR008259">
    <property type="entry name" value="FMN_hydac_DH_AS"/>
</dbReference>
<dbReference type="STRING" id="45607.A0A2T0FKV9"/>
<comment type="similarity">
    <text evidence="14">In the N-terminal section; belongs to the cytochrome b5 family.</text>
</comment>
<comment type="subcellular location">
    <subcellularLocation>
        <location evidence="3">Mitochondrion intermembrane space</location>
    </subcellularLocation>
</comment>
<evidence type="ECO:0000256" key="1">
    <source>
        <dbReference type="ARBA" id="ARBA00001917"/>
    </source>
</evidence>
<evidence type="ECO:0000259" key="18">
    <source>
        <dbReference type="PROSITE" id="PS51349"/>
    </source>
</evidence>
<sequence length="650" mass="72793">MLVTIEELAKHNSKEDLWLSVDGKVYNCTQFQNRHPAGAAILLKVAGTDATQQFLKFHPTRVLHMLSDSDHVGSLLPELTMEEVSKHNTPKDLWVVVDGQVYDCTAFQARHPGGSKILQKVAGTDATKQFLKFHRYGVLKMLHESDKLGPVVPKLRARLASAQEGIPLSEVAKHNTKDDLWVAVDGQVYNLTEFQKRHPGGAPILQKVAGTDATKQFLKFHPTDVIRMLKNVEKLGPLLASDIPEDTEAPTESEKQLQKFEKAKPPLGEMLNLFDFELVASKTLERTAWYYYSSAADDEITMRENHRAYQRIFFRPRVLVNVSKVDTTAKFFGRKSTLPIYITATALARLGHPDGEIVLTRAAAKEGIPQMLSTLASCSVDEVCDAKTPEQDIWLQVYVNADRQVTREFIQNAEKRGVCGFFVTVDAPQLGRREKDMRGKYDEDLADVQGDEDEDADRSQGAARAISSFIDPALSWKDIPFLRKCTKKPLVIKGVQRWEDVLKAAKAGFDGAVISNHGGRQLEFAPPPVEILAESMYHLRKAGLHRKFEVYVDGGIRRGTDVMKALCLGARGVGIGRPFLYAMSTYGEEGVRRAIQLLNDEIIMNMRLLGVRSLDELGPSLLDVRSRAPVARDYTYEAVYEKLVMPEFKL</sequence>
<name>A0A2T0FKV9_9ASCO</name>
<keyword evidence="6" id="KW-0285">Flavoprotein</keyword>
<gene>
    <name evidence="19" type="ORF">B9G98_03227</name>
</gene>
<evidence type="ECO:0000313" key="19">
    <source>
        <dbReference type="EMBL" id="PRT55607.1"/>
    </source>
</evidence>
<dbReference type="PANTHER" id="PTHR10578">
    <property type="entry name" value="S -2-HYDROXY-ACID OXIDASE-RELATED"/>
    <property type="match status" value="1"/>
</dbReference>
<feature type="domain" description="Cytochrome b5 heme-binding" evidence="17">
    <location>
        <begin position="76"/>
        <end position="152"/>
    </location>
</feature>
<dbReference type="GO" id="GO:0006089">
    <property type="term" value="P:lactate metabolic process"/>
    <property type="evidence" value="ECO:0007669"/>
    <property type="project" value="TreeGrafter"/>
</dbReference>
<feature type="domain" description="Cytochrome b5 heme-binding" evidence="17">
    <location>
        <begin position="1"/>
        <end position="76"/>
    </location>
</feature>
<feature type="domain" description="Cytochrome b5 heme-binding" evidence="17">
    <location>
        <begin position="163"/>
        <end position="239"/>
    </location>
</feature>
<comment type="subunit">
    <text evidence="4">Homotetramer.</text>
</comment>
<evidence type="ECO:0000256" key="3">
    <source>
        <dbReference type="ARBA" id="ARBA00004569"/>
    </source>
</evidence>
<keyword evidence="5" id="KW-0349">Heme</keyword>
<evidence type="ECO:0000256" key="8">
    <source>
        <dbReference type="ARBA" id="ARBA00022723"/>
    </source>
</evidence>
<evidence type="ECO:0000256" key="6">
    <source>
        <dbReference type="ARBA" id="ARBA00022630"/>
    </source>
</evidence>
<dbReference type="RefSeq" id="XP_024665552.1">
    <property type="nucleotide sequence ID" value="XM_024809784.1"/>
</dbReference>
<comment type="similarity">
    <text evidence="13">In the C-terminal section; belongs to the FMN-dependent alpha-hydroxy acid dehydrogenase family.</text>
</comment>
<dbReference type="AlphaFoldDB" id="A0A2T0FKV9"/>
<proteinExistence type="inferred from homology"/>
<dbReference type="InterPro" id="IPR037396">
    <property type="entry name" value="FMN_HAD"/>
</dbReference>
<keyword evidence="10" id="KW-0408">Iron</keyword>
<evidence type="ECO:0000256" key="15">
    <source>
        <dbReference type="ARBA" id="ARBA00066458"/>
    </source>
</evidence>
<dbReference type="EC" id="1.1.2.3" evidence="15"/>
<dbReference type="Pfam" id="PF01070">
    <property type="entry name" value="FMN_dh"/>
    <property type="match status" value="1"/>
</dbReference>
<feature type="domain" description="FMN hydroxy acid dehydrogenase" evidence="18">
    <location>
        <begin position="265"/>
        <end position="627"/>
    </location>
</feature>
<evidence type="ECO:0000256" key="7">
    <source>
        <dbReference type="ARBA" id="ARBA00022643"/>
    </source>
</evidence>
<evidence type="ECO:0000256" key="13">
    <source>
        <dbReference type="ARBA" id="ARBA00061137"/>
    </source>
</evidence>
<keyword evidence="7" id="KW-0288">FMN</keyword>
<evidence type="ECO:0000256" key="11">
    <source>
        <dbReference type="ARBA" id="ARBA00023128"/>
    </source>
</evidence>
<evidence type="ECO:0000256" key="5">
    <source>
        <dbReference type="ARBA" id="ARBA00022617"/>
    </source>
</evidence>
<dbReference type="CDD" id="cd02922">
    <property type="entry name" value="FCB2_FMN"/>
    <property type="match status" value="1"/>
</dbReference>
<reference evidence="19 20" key="1">
    <citation type="submission" date="2017-04" db="EMBL/GenBank/DDBJ databases">
        <title>Genome sequencing of [Candida] sorbophila.</title>
        <authorList>
            <person name="Ahn J.O."/>
        </authorList>
    </citation>
    <scope>NUCLEOTIDE SEQUENCE [LARGE SCALE GENOMIC DNA]</scope>
    <source>
        <strain evidence="19 20">DS02</strain>
    </source>
</reference>
<evidence type="ECO:0000256" key="14">
    <source>
        <dbReference type="ARBA" id="ARBA00061589"/>
    </source>
</evidence>
<organism evidence="19 20">
    <name type="scientific">Wickerhamiella sorbophila</name>
    <dbReference type="NCBI Taxonomy" id="45607"/>
    <lineage>
        <taxon>Eukaryota</taxon>
        <taxon>Fungi</taxon>
        <taxon>Dikarya</taxon>
        <taxon>Ascomycota</taxon>
        <taxon>Saccharomycotina</taxon>
        <taxon>Dipodascomycetes</taxon>
        <taxon>Dipodascales</taxon>
        <taxon>Trichomonascaceae</taxon>
        <taxon>Wickerhamiella</taxon>
    </lineage>
</organism>
<dbReference type="PROSITE" id="PS50255">
    <property type="entry name" value="CYTOCHROME_B5_2"/>
    <property type="match status" value="3"/>
</dbReference>
<keyword evidence="11" id="KW-0496">Mitochondrion</keyword>
<dbReference type="OrthoDB" id="1925334at2759"/>
<dbReference type="InterPro" id="IPR013785">
    <property type="entry name" value="Aldolase_TIM"/>
</dbReference>
<dbReference type="SUPFAM" id="SSF55856">
    <property type="entry name" value="Cytochrome b5-like heme/steroid binding domain"/>
    <property type="match status" value="3"/>
</dbReference>
<dbReference type="FunFam" id="3.20.20.70:FF:000062">
    <property type="entry name" value="Cytochrome b2, mitochondrial, putative"/>
    <property type="match status" value="1"/>
</dbReference>
<dbReference type="InterPro" id="IPR037458">
    <property type="entry name" value="L-MDH/L-LDH_FMN-bd"/>
</dbReference>
<evidence type="ECO:0000256" key="16">
    <source>
        <dbReference type="ARBA" id="ARBA00068515"/>
    </source>
</evidence>
<dbReference type="SMART" id="SM01117">
    <property type="entry name" value="Cyt-b5"/>
    <property type="match status" value="3"/>
</dbReference>
<evidence type="ECO:0000313" key="20">
    <source>
        <dbReference type="Proteomes" id="UP000238350"/>
    </source>
</evidence>